<accession>A0A6G4VBX0</accession>
<gene>
    <name evidence="2" type="ORF">G5C60_27865</name>
</gene>
<proteinExistence type="predicted"/>
<evidence type="ECO:0000313" key="3">
    <source>
        <dbReference type="Proteomes" id="UP000472335"/>
    </source>
</evidence>
<dbReference type="AlphaFoldDB" id="A0A6G4VBX0"/>
<protein>
    <submittedName>
        <fullName evidence="2">Uncharacterized protein</fullName>
    </submittedName>
</protein>
<dbReference type="RefSeq" id="WP_165263684.1">
    <property type="nucleotide sequence ID" value="NZ_JAAKZY010000100.1"/>
</dbReference>
<evidence type="ECO:0000256" key="1">
    <source>
        <dbReference type="SAM" id="MobiDB-lite"/>
    </source>
</evidence>
<dbReference type="EMBL" id="JAAKZY010000100">
    <property type="protein sequence ID" value="NGO11317.1"/>
    <property type="molecule type" value="Genomic_DNA"/>
</dbReference>
<evidence type="ECO:0000313" key="2">
    <source>
        <dbReference type="EMBL" id="NGO11317.1"/>
    </source>
</evidence>
<feature type="region of interest" description="Disordered" evidence="1">
    <location>
        <begin position="1"/>
        <end position="21"/>
    </location>
</feature>
<feature type="compositionally biased region" description="Polar residues" evidence="1">
    <location>
        <begin position="1"/>
        <end position="15"/>
    </location>
</feature>
<sequence length="657" mass="74228">MNDNSRFPPTDSGDSPPTGFRDLYRTNINISSGAQSDDPLLTRPASPRRVAEAELRRLQQRFARPPGINTAYDTLERERTVFLRGAAGSGRSSAARVLLRELPHGVGTYHELGPEPEEDLSPEFIGEEDRMLLDLSAVDQEQWKRVHERLFDFRKELVDKRAYLAVVLPQPYESQLAEDFLPLRGTVNRPDGLEVLVRHLRAAGIDTRRCWPAPAFLLRHLDTQPPIRELARLADLVREAWEACHRSGEFADWCTQALAEHTDRSAEVEVFFPQVRKGPQRALLLTAALLHDASADAVHRATMVLQEVQEIPKDVRPALQHNGLNERLKKVGAGVGRTSAVRFETPGFDRAVRRYFWVNLPDLRPSLQVWLTRVLSLHDLTDTDRENLVLRFTRLCLDTGGTAELFRLAKSWTGADADQIHLRAAAQLLGEGVGNEKTGQEFRSQIYEWSTKQLTDGLRRALVEVCEKVMSVHHPQQALVRLHHMARREPGPARPARDALLRSATEDPGLQRRLLYRLVHYRSAAHEQADIGLFLDLTEPSRLPRALLSGASTRRWLTSCWTTTFERASADYWLRYTKAWINAADTADTPGVANRLLDVLVDAAVPRYQVLSSLYATARTTASRELADDLLRRVNEAQRRYLSSPTSAETIKEAARP</sequence>
<organism evidence="2 3">
    <name type="scientific">Streptomyces scabichelini</name>
    <dbReference type="NCBI Taxonomy" id="2711217"/>
    <lineage>
        <taxon>Bacteria</taxon>
        <taxon>Bacillati</taxon>
        <taxon>Actinomycetota</taxon>
        <taxon>Actinomycetes</taxon>
        <taxon>Kitasatosporales</taxon>
        <taxon>Streptomycetaceae</taxon>
        <taxon>Streptomyces</taxon>
    </lineage>
</organism>
<comment type="caution">
    <text evidence="2">The sequence shown here is derived from an EMBL/GenBank/DDBJ whole genome shotgun (WGS) entry which is preliminary data.</text>
</comment>
<reference evidence="2 3" key="1">
    <citation type="submission" date="2020-02" db="EMBL/GenBank/DDBJ databases">
        <title>Whole-genome analyses of novel actinobacteria.</title>
        <authorList>
            <person name="Sahin N."/>
            <person name="Gencbay T."/>
        </authorList>
    </citation>
    <scope>NUCLEOTIDE SEQUENCE [LARGE SCALE GENOMIC DNA]</scope>
    <source>
        <strain evidence="2 3">HC44</strain>
    </source>
</reference>
<name>A0A6G4VBX0_9ACTN</name>
<dbReference type="Proteomes" id="UP000472335">
    <property type="component" value="Unassembled WGS sequence"/>
</dbReference>
<keyword evidence="3" id="KW-1185">Reference proteome</keyword>